<reference evidence="2 3" key="1">
    <citation type="submission" date="2023-12" db="EMBL/GenBank/DDBJ databases">
        <title>Baltic Sea Cyanobacteria.</title>
        <authorList>
            <person name="Delbaje E."/>
            <person name="Fewer D.P."/>
            <person name="Shishido T.K."/>
        </authorList>
    </citation>
    <scope>NUCLEOTIDE SEQUENCE [LARGE SCALE GENOMIC DNA]</scope>
    <source>
        <strain evidence="2 3">CCNP 1315</strain>
    </source>
</reference>
<dbReference type="EMBL" id="JAYGHT010000152">
    <property type="protein sequence ID" value="MEA5522230.1"/>
    <property type="molecule type" value="Genomic_DNA"/>
</dbReference>
<feature type="transmembrane region" description="Helical" evidence="1">
    <location>
        <begin position="80"/>
        <end position="101"/>
    </location>
</feature>
<keyword evidence="3" id="KW-1185">Reference proteome</keyword>
<proteinExistence type="predicted"/>
<dbReference type="Proteomes" id="UP001301728">
    <property type="component" value="Unassembled WGS sequence"/>
</dbReference>
<name>A0ABU5U4W2_9CYAN</name>
<keyword evidence="1" id="KW-0472">Membrane</keyword>
<gene>
    <name evidence="2" type="ORF">VB854_25140</name>
</gene>
<evidence type="ECO:0000313" key="2">
    <source>
        <dbReference type="EMBL" id="MEA5522230.1"/>
    </source>
</evidence>
<comment type="caution">
    <text evidence="2">The sequence shown here is derived from an EMBL/GenBank/DDBJ whole genome shotgun (WGS) entry which is preliminary data.</text>
</comment>
<keyword evidence="1" id="KW-1133">Transmembrane helix</keyword>
<keyword evidence="1" id="KW-0812">Transmembrane</keyword>
<organism evidence="2 3">
    <name type="scientific">Limnoraphis robusta CCNP1315</name>
    <dbReference type="NCBI Taxonomy" id="3110306"/>
    <lineage>
        <taxon>Bacteria</taxon>
        <taxon>Bacillati</taxon>
        <taxon>Cyanobacteriota</taxon>
        <taxon>Cyanophyceae</taxon>
        <taxon>Oscillatoriophycideae</taxon>
        <taxon>Oscillatoriales</taxon>
        <taxon>Sirenicapillariaceae</taxon>
        <taxon>Limnoraphis</taxon>
    </lineage>
</organism>
<dbReference type="RefSeq" id="WP_323276318.1">
    <property type="nucleotide sequence ID" value="NZ_JAYGHT010000152.1"/>
</dbReference>
<accession>A0ABU5U4W2</accession>
<evidence type="ECO:0000256" key="1">
    <source>
        <dbReference type="SAM" id="Phobius"/>
    </source>
</evidence>
<protein>
    <submittedName>
        <fullName evidence="2">Uncharacterized protein</fullName>
    </submittedName>
</protein>
<evidence type="ECO:0000313" key="3">
    <source>
        <dbReference type="Proteomes" id="UP001301728"/>
    </source>
</evidence>
<sequence length="201" mass="22098">MNRIWVMAVVIIAGIHDQTLTKSFVSQLFSDSLSRCQSGNLLIFPTQDYPAYSVLDIFSYLCSQSQAISNQSFEANSVKLPLVFICFSAGVVGAIAAAWMWQAAGGEVKALIALDGWGVPLGGNFPVYRISHDHFTHWSSGLLGAGVESFYADPPVEHLHLWNSPEATRGWWLHQTSTGVNTASPTTAKTVLSYWLTRHHE</sequence>